<keyword evidence="12" id="KW-1185">Reference proteome</keyword>
<comment type="cofactor">
    <cofactor evidence="1">
        <name>Zn(2+)</name>
        <dbReference type="ChEBI" id="CHEBI:29105"/>
    </cofactor>
</comment>
<dbReference type="PROSITE" id="PS51885">
    <property type="entry name" value="NEPRILYSIN"/>
    <property type="match status" value="1"/>
</dbReference>
<feature type="chain" id="PRO_5046095033" evidence="8">
    <location>
        <begin position="23"/>
        <end position="707"/>
    </location>
</feature>
<dbReference type="CDD" id="cd08662">
    <property type="entry name" value="M13"/>
    <property type="match status" value="1"/>
</dbReference>
<gene>
    <name evidence="11" type="ORF">PDM28_02565</name>
</gene>
<reference evidence="11 12" key="1">
    <citation type="submission" date="2022-12" db="EMBL/GenBank/DDBJ databases">
        <title>Two new species, Stenotrophomonas aracearum and Stenotrophomonas oahuensis, isolated from Anthurium (Araceae family) in Hawaii.</title>
        <authorList>
            <person name="Chunag S.C."/>
            <person name="Dobhal S."/>
            <person name="Alvarez A."/>
            <person name="Arif M."/>
        </authorList>
    </citation>
    <scope>NUCLEOTIDE SEQUENCE [LARGE SCALE GENOMIC DNA]</scope>
    <source>
        <strain evidence="11 12">A5588</strain>
    </source>
</reference>
<evidence type="ECO:0000313" key="11">
    <source>
        <dbReference type="EMBL" id="WNH49235.1"/>
    </source>
</evidence>
<dbReference type="InterPro" id="IPR000718">
    <property type="entry name" value="Peptidase_M13"/>
</dbReference>
<evidence type="ECO:0000259" key="10">
    <source>
        <dbReference type="Pfam" id="PF05649"/>
    </source>
</evidence>
<evidence type="ECO:0000256" key="3">
    <source>
        <dbReference type="ARBA" id="ARBA00022723"/>
    </source>
</evidence>
<name>A0ABY9YFJ2_9GAMM</name>
<dbReference type="PROSITE" id="PS51257">
    <property type="entry name" value="PROKAR_LIPOPROTEIN"/>
    <property type="match status" value="1"/>
</dbReference>
<keyword evidence="3" id="KW-0479">Metal-binding</keyword>
<feature type="region of interest" description="Disordered" evidence="7">
    <location>
        <begin position="32"/>
        <end position="53"/>
    </location>
</feature>
<dbReference type="InterPro" id="IPR024079">
    <property type="entry name" value="MetalloPept_cat_dom_sf"/>
</dbReference>
<dbReference type="RefSeq" id="WP_311183722.1">
    <property type="nucleotide sequence ID" value="NZ_CP115543.1"/>
</dbReference>
<feature type="domain" description="Peptidase M13 C-terminal" evidence="9">
    <location>
        <begin position="504"/>
        <end position="704"/>
    </location>
</feature>
<evidence type="ECO:0000256" key="2">
    <source>
        <dbReference type="ARBA" id="ARBA00022670"/>
    </source>
</evidence>
<keyword evidence="8" id="KW-0732">Signal</keyword>
<dbReference type="Pfam" id="PF01431">
    <property type="entry name" value="Peptidase_M13"/>
    <property type="match status" value="1"/>
</dbReference>
<evidence type="ECO:0000259" key="9">
    <source>
        <dbReference type="Pfam" id="PF01431"/>
    </source>
</evidence>
<feature type="domain" description="Peptidase M13 N-terminal" evidence="10">
    <location>
        <begin position="68"/>
        <end position="452"/>
    </location>
</feature>
<sequence>MSKLRRPTLMLAIAASLSLGLAACDRDAAAPTTTPAADTAATPPVAPKPQLGSFGFDATGMDRSVAAGDDFFGFANGNWVKNTEIPADRSSFGSFNVISEKTLADTRAILEGAAADTKAEGETKLIGDYYAAFMDEAGIESRGMGVVKPELDAIGGIADKSALATALGGTLRADVDLLNATNFYTDRLFGTWVSVDLLQPDRNAPYLVQGGLGLPDRDFYLQGGRMAEIRKQYQAYIAQVLQLAGVADPAAKAQRIVALETRIAQAHATQEETNDVAKGANAWKQADLSAKAPGMDWAAFLAAAGLDKQDDFIVWQPKAVAGISRLVATEPLDVWKDYLTFHALDRAAPYLPKAMADARFAFHGTTLNGTPQQSERWKRAVDESNNAVGEAIGKIYVEKHFDPATKARADEMAKNIIAAFAKRIDALEWMSPETKAHAKAKVEGLTVGMGYPDKWRDYSGLEVKRDDALGNAERASLFEYRRNLAKLGQPVDHSEWAMLPQTINAMNVPLENRLVFPAAILQPPFFDGAADDAVNYGAIGAVIGHEISHGFDNAGALFDQTGKLNNWWTAEDLKKFNAAGDALAAQFSSYQPFPGVSVNGRLTLGENIADVAGLATAYDAYQLSLQGKPGQTLEGFTPDQRFFLGFAQAWRSKAREQALRNSLLTNVHAPGQFRALTVRNLDAWYPAFEVKEGQKLYLAPEKRVKVW</sequence>
<dbReference type="InterPro" id="IPR042089">
    <property type="entry name" value="Peptidase_M13_dom_2"/>
</dbReference>
<dbReference type="EMBL" id="CP115543">
    <property type="protein sequence ID" value="WNH49235.1"/>
    <property type="molecule type" value="Genomic_DNA"/>
</dbReference>
<evidence type="ECO:0000256" key="6">
    <source>
        <dbReference type="ARBA" id="ARBA00023049"/>
    </source>
</evidence>
<evidence type="ECO:0000313" key="12">
    <source>
        <dbReference type="Proteomes" id="UP001305421"/>
    </source>
</evidence>
<dbReference type="PANTHER" id="PTHR11733:SF211">
    <property type="entry name" value="OLIGOPEPTIDASE LIPOPROTEIN M13 FAMILY"/>
    <property type="match status" value="1"/>
</dbReference>
<feature type="compositionally biased region" description="Low complexity" evidence="7">
    <location>
        <begin position="32"/>
        <end position="43"/>
    </location>
</feature>
<dbReference type="Proteomes" id="UP001305421">
    <property type="component" value="Chromosome"/>
</dbReference>
<dbReference type="SUPFAM" id="SSF55486">
    <property type="entry name" value="Metalloproteases ('zincins'), catalytic domain"/>
    <property type="match status" value="1"/>
</dbReference>
<evidence type="ECO:0000256" key="4">
    <source>
        <dbReference type="ARBA" id="ARBA00022801"/>
    </source>
</evidence>
<dbReference type="PRINTS" id="PR00786">
    <property type="entry name" value="NEPRILYSIN"/>
</dbReference>
<dbReference type="Gene3D" id="1.10.1380.10">
    <property type="entry name" value="Neutral endopeptidase , domain2"/>
    <property type="match status" value="1"/>
</dbReference>
<evidence type="ECO:0000256" key="7">
    <source>
        <dbReference type="SAM" id="MobiDB-lite"/>
    </source>
</evidence>
<keyword evidence="5" id="KW-0862">Zinc</keyword>
<dbReference type="Pfam" id="PF05649">
    <property type="entry name" value="Peptidase_M13_N"/>
    <property type="match status" value="1"/>
</dbReference>
<evidence type="ECO:0000256" key="1">
    <source>
        <dbReference type="ARBA" id="ARBA00001947"/>
    </source>
</evidence>
<dbReference type="InterPro" id="IPR008753">
    <property type="entry name" value="Peptidase_M13_N"/>
</dbReference>
<accession>A0ABY9YFJ2</accession>
<feature type="signal peptide" evidence="8">
    <location>
        <begin position="1"/>
        <end position="22"/>
    </location>
</feature>
<dbReference type="Gene3D" id="3.40.390.10">
    <property type="entry name" value="Collagenase (Catalytic Domain)"/>
    <property type="match status" value="1"/>
</dbReference>
<dbReference type="InterPro" id="IPR018497">
    <property type="entry name" value="Peptidase_M13_C"/>
</dbReference>
<organism evidence="11 12">
    <name type="scientific">Stenotrophomonas aracearum</name>
    <dbReference type="NCBI Taxonomy" id="3003272"/>
    <lineage>
        <taxon>Bacteria</taxon>
        <taxon>Pseudomonadati</taxon>
        <taxon>Pseudomonadota</taxon>
        <taxon>Gammaproteobacteria</taxon>
        <taxon>Lysobacterales</taxon>
        <taxon>Lysobacteraceae</taxon>
        <taxon>Stenotrophomonas</taxon>
    </lineage>
</organism>
<evidence type="ECO:0000256" key="5">
    <source>
        <dbReference type="ARBA" id="ARBA00022833"/>
    </source>
</evidence>
<keyword evidence="6" id="KW-0482">Metalloprotease</keyword>
<dbReference type="PANTHER" id="PTHR11733">
    <property type="entry name" value="ZINC METALLOPROTEASE FAMILY M13 NEPRILYSIN-RELATED"/>
    <property type="match status" value="1"/>
</dbReference>
<evidence type="ECO:0000256" key="8">
    <source>
        <dbReference type="SAM" id="SignalP"/>
    </source>
</evidence>
<keyword evidence="4" id="KW-0378">Hydrolase</keyword>
<keyword evidence="2" id="KW-0645">Protease</keyword>
<protein>
    <submittedName>
        <fullName evidence="11">M13 family metallopeptidase</fullName>
    </submittedName>
</protein>
<proteinExistence type="predicted"/>